<dbReference type="SUPFAM" id="SSF55729">
    <property type="entry name" value="Acyl-CoA N-acyltransferases (Nat)"/>
    <property type="match status" value="1"/>
</dbReference>
<comment type="function">
    <text evidence="9">Catalyzes the first step in the biosynthesis of ornithine lipids, which are phosphorus-free membrane lipids. Catalyzes the 3-hydroxyacyl-acyl carrier protein-dependent acylation of ornithine to form lyso-ornithine lipid (LOL).</text>
</comment>
<evidence type="ECO:0000313" key="11">
    <source>
        <dbReference type="EMBL" id="QCF26031.1"/>
    </source>
</evidence>
<evidence type="ECO:0000256" key="10">
    <source>
        <dbReference type="ARBA" id="ARBA00047785"/>
    </source>
</evidence>
<evidence type="ECO:0000256" key="1">
    <source>
        <dbReference type="ARBA" id="ARBA00005189"/>
    </source>
</evidence>
<keyword evidence="5" id="KW-0012">Acyltransferase</keyword>
<protein>
    <recommendedName>
        <fullName evidence="8">L-ornithine N(alpha)-acyltransferase</fullName>
        <ecNumber evidence="7">2.3.2.30</ecNumber>
    </recommendedName>
</protein>
<evidence type="ECO:0000313" key="12">
    <source>
        <dbReference type="Proteomes" id="UP000298049"/>
    </source>
</evidence>
<dbReference type="EMBL" id="CP031093">
    <property type="protein sequence ID" value="QCF26031.1"/>
    <property type="molecule type" value="Genomic_DNA"/>
</dbReference>
<dbReference type="GO" id="GO:0006629">
    <property type="term" value="P:lipid metabolic process"/>
    <property type="evidence" value="ECO:0007669"/>
    <property type="project" value="UniProtKB-KW"/>
</dbReference>
<keyword evidence="3 11" id="KW-0808">Transferase</keyword>
<sequence length="249" mass="27709">MQAGSIQVLPGRVLEAGVATNASQLLAAQRLRYDVFSAEYGADLDAHAGLDSDRFDDHCIHFIVRDVESSKVVATSRLLLDRDITETDGFYSETEFELAALKATPGSFAELGRTCVHPDYRRTSALSQLWSAVYACLLENDVDYLIGCASISMIDGGHRAWMVAQQLQQHHLVEPQFVVQPRRELPHIAFSSGRVRAVAVPPLIRIYLKLGAQVCGRPCWDPSFRCADLLMLLRVGGLGERHARRFRRS</sequence>
<dbReference type="PANTHER" id="PTHR37323:SF1">
    <property type="entry name" value="L-ORNITHINE N(ALPHA)-ACYLTRANSFERASE"/>
    <property type="match status" value="1"/>
</dbReference>
<dbReference type="GO" id="GO:0043810">
    <property type="term" value="F:ornithine-acyl [acyl carrier protein] N-acyltransferase activity"/>
    <property type="evidence" value="ECO:0007669"/>
    <property type="project" value="UniProtKB-EC"/>
</dbReference>
<dbReference type="PANTHER" id="PTHR37323">
    <property type="entry name" value="GCN5-RELATED N-ACETYLTRANSFERASE"/>
    <property type="match status" value="1"/>
</dbReference>
<evidence type="ECO:0000256" key="4">
    <source>
        <dbReference type="ARBA" id="ARBA00023098"/>
    </source>
</evidence>
<evidence type="ECO:0000256" key="7">
    <source>
        <dbReference type="ARBA" id="ARBA00039058"/>
    </source>
</evidence>
<name>A0A4P7XGB5_9ALTE</name>
<dbReference type="Proteomes" id="UP000298049">
    <property type="component" value="Chromosome"/>
</dbReference>
<dbReference type="AlphaFoldDB" id="A0A4P7XGB5"/>
<reference evidence="11 12" key="1">
    <citation type="submission" date="2018-07" db="EMBL/GenBank/DDBJ databases">
        <title>Marsedoiliclastica nanhaica gen. nov. sp. nov., a novel marine hydrocarbonoclastic bacterium isolated from an in-situ enriched hydrocarbon-degrading consortium in deep-sea sediment.</title>
        <authorList>
            <person name="Dong C."/>
            <person name="Ma T."/>
            <person name="Liu R."/>
            <person name="Shao Z."/>
        </authorList>
    </citation>
    <scope>NUCLEOTIDE SEQUENCE [LARGE SCALE GENOMIC DNA]</scope>
    <source>
        <strain evidence="12">soil36-7</strain>
    </source>
</reference>
<dbReference type="InterPro" id="IPR016181">
    <property type="entry name" value="Acyl_CoA_acyltransferase"/>
</dbReference>
<dbReference type="OrthoDB" id="9787072at2"/>
<dbReference type="Pfam" id="PF13444">
    <property type="entry name" value="Acetyltransf_5"/>
    <property type="match status" value="1"/>
</dbReference>
<gene>
    <name evidence="11" type="ORF">soil367_08895</name>
</gene>
<proteinExistence type="inferred from homology"/>
<dbReference type="KEGG" id="hmi:soil367_08895"/>
<dbReference type="RefSeq" id="WP_136548753.1">
    <property type="nucleotide sequence ID" value="NZ_CP031093.1"/>
</dbReference>
<keyword evidence="12" id="KW-1185">Reference proteome</keyword>
<comment type="pathway">
    <text evidence="1">Lipid metabolism.</text>
</comment>
<evidence type="ECO:0000256" key="2">
    <source>
        <dbReference type="ARBA" id="ARBA00022516"/>
    </source>
</evidence>
<comment type="catalytic activity">
    <reaction evidence="10">
        <text>a (3R)-hydroxyacyl-[ACP] + L-ornithine = a lyso-ornithine lipid + holo-[ACP] + H(+)</text>
        <dbReference type="Rhea" id="RHEA:20633"/>
        <dbReference type="Rhea" id="RHEA-COMP:9685"/>
        <dbReference type="Rhea" id="RHEA-COMP:9945"/>
        <dbReference type="ChEBI" id="CHEBI:15378"/>
        <dbReference type="ChEBI" id="CHEBI:46911"/>
        <dbReference type="ChEBI" id="CHEBI:64479"/>
        <dbReference type="ChEBI" id="CHEBI:78827"/>
        <dbReference type="ChEBI" id="CHEBI:138482"/>
        <dbReference type="EC" id="2.3.2.30"/>
    </reaction>
    <physiologicalReaction direction="left-to-right" evidence="10">
        <dbReference type="Rhea" id="RHEA:20634"/>
    </physiologicalReaction>
</comment>
<evidence type="ECO:0000256" key="3">
    <source>
        <dbReference type="ARBA" id="ARBA00022679"/>
    </source>
</evidence>
<dbReference type="Gene3D" id="3.40.630.30">
    <property type="match status" value="1"/>
</dbReference>
<keyword evidence="2" id="KW-0444">Lipid biosynthesis</keyword>
<accession>A0A4P7XGB5</accession>
<evidence type="ECO:0000256" key="8">
    <source>
        <dbReference type="ARBA" id="ARBA00039866"/>
    </source>
</evidence>
<comment type="similarity">
    <text evidence="6">Belongs to the acetyltransferase family. OlsB subfamily.</text>
</comment>
<evidence type="ECO:0000256" key="6">
    <source>
        <dbReference type="ARBA" id="ARBA00038095"/>
    </source>
</evidence>
<dbReference type="EC" id="2.3.2.30" evidence="7"/>
<evidence type="ECO:0000256" key="9">
    <source>
        <dbReference type="ARBA" id="ARBA00045724"/>
    </source>
</evidence>
<evidence type="ECO:0000256" key="5">
    <source>
        <dbReference type="ARBA" id="ARBA00023315"/>
    </source>
</evidence>
<keyword evidence="4" id="KW-0443">Lipid metabolism</keyword>
<dbReference type="InterPro" id="IPR052351">
    <property type="entry name" value="Ornithine_N-alpha-AT"/>
</dbReference>
<organism evidence="11 12">
    <name type="scientific">Hydrocarboniclastica marina</name>
    <dbReference type="NCBI Taxonomy" id="2259620"/>
    <lineage>
        <taxon>Bacteria</taxon>
        <taxon>Pseudomonadati</taxon>
        <taxon>Pseudomonadota</taxon>
        <taxon>Gammaproteobacteria</taxon>
        <taxon>Alteromonadales</taxon>
        <taxon>Alteromonadaceae</taxon>
        <taxon>Hydrocarboniclastica</taxon>
    </lineage>
</organism>